<dbReference type="EMBL" id="CP012333">
    <property type="protein sequence ID" value="AKV01270.1"/>
    <property type="molecule type" value="Genomic_DNA"/>
</dbReference>
<protein>
    <submittedName>
        <fullName evidence="2">Uncharacterized protein</fullName>
    </submittedName>
</protein>
<accession>A0A0K1Q7A2</accession>
<sequence length="110" mass="11786">MHVRARRRGPRCASVVRAGRGERDEGAAGDAEERQGSKKGRPHDGAHRIAKKAQFAPVELGDVDEASAGKRLQNRRTGASCSALSDDATHKRQRREGTLVPCRGAGESST</sequence>
<feature type="compositionally biased region" description="Basic and acidic residues" evidence="1">
    <location>
        <begin position="19"/>
        <end position="47"/>
    </location>
</feature>
<feature type="region of interest" description="Disordered" evidence="1">
    <location>
        <begin position="1"/>
        <end position="110"/>
    </location>
</feature>
<evidence type="ECO:0000313" key="3">
    <source>
        <dbReference type="Proteomes" id="UP000064967"/>
    </source>
</evidence>
<evidence type="ECO:0000256" key="1">
    <source>
        <dbReference type="SAM" id="MobiDB-lite"/>
    </source>
</evidence>
<evidence type="ECO:0000313" key="2">
    <source>
        <dbReference type="EMBL" id="AKV01270.1"/>
    </source>
</evidence>
<organism evidence="2 3">
    <name type="scientific">Labilithrix luteola</name>
    <dbReference type="NCBI Taxonomy" id="1391654"/>
    <lineage>
        <taxon>Bacteria</taxon>
        <taxon>Pseudomonadati</taxon>
        <taxon>Myxococcota</taxon>
        <taxon>Polyangia</taxon>
        <taxon>Polyangiales</taxon>
        <taxon>Labilitrichaceae</taxon>
        <taxon>Labilithrix</taxon>
    </lineage>
</organism>
<dbReference type="AlphaFoldDB" id="A0A0K1Q7A2"/>
<name>A0A0K1Q7A2_9BACT</name>
<feature type="compositionally biased region" description="Basic residues" evidence="1">
    <location>
        <begin position="1"/>
        <end position="10"/>
    </location>
</feature>
<keyword evidence="3" id="KW-1185">Reference proteome</keyword>
<gene>
    <name evidence="2" type="ORF">AKJ09_07933</name>
</gene>
<proteinExistence type="predicted"/>
<dbReference type="KEGG" id="llu:AKJ09_07933"/>
<reference evidence="2 3" key="1">
    <citation type="submission" date="2015-08" db="EMBL/GenBank/DDBJ databases">
        <authorList>
            <person name="Babu N.S."/>
            <person name="Beckwith C.J."/>
            <person name="Beseler K.G."/>
            <person name="Brison A."/>
            <person name="Carone J.V."/>
            <person name="Caskin T.P."/>
            <person name="Diamond M."/>
            <person name="Durham M.E."/>
            <person name="Foxe J.M."/>
            <person name="Go M."/>
            <person name="Henderson B.A."/>
            <person name="Jones I.B."/>
            <person name="McGettigan J.A."/>
            <person name="Micheletti S.J."/>
            <person name="Nasrallah M.E."/>
            <person name="Ortiz D."/>
            <person name="Piller C.R."/>
            <person name="Privatt S.R."/>
            <person name="Schneider S.L."/>
            <person name="Sharp S."/>
            <person name="Smith T.C."/>
            <person name="Stanton J.D."/>
            <person name="Ullery H.E."/>
            <person name="Wilson R.J."/>
            <person name="Serrano M.G."/>
            <person name="Buck G."/>
            <person name="Lee V."/>
            <person name="Wang Y."/>
            <person name="Carvalho R."/>
            <person name="Voegtly L."/>
            <person name="Shi R."/>
            <person name="Duckworth R."/>
            <person name="Johnson A."/>
            <person name="Loviza R."/>
            <person name="Walstead R."/>
            <person name="Shah Z."/>
            <person name="Kiflezghi M."/>
            <person name="Wade K."/>
            <person name="Ball S.L."/>
            <person name="Bradley K.W."/>
            <person name="Asai D.J."/>
            <person name="Bowman C.A."/>
            <person name="Russell D.A."/>
            <person name="Pope W.H."/>
            <person name="Jacobs-Sera D."/>
            <person name="Hendrix R.W."/>
            <person name="Hatfull G.F."/>
        </authorList>
    </citation>
    <scope>NUCLEOTIDE SEQUENCE [LARGE SCALE GENOMIC DNA]</scope>
    <source>
        <strain evidence="2 3">DSM 27648</strain>
    </source>
</reference>
<dbReference type="Proteomes" id="UP000064967">
    <property type="component" value="Chromosome"/>
</dbReference>